<sequence>MSPGNQRPLFLPGALLQAEDLSLQQEYQLAQDRTANQGLHTWGITEGLELRASGTNLVSVNAGMALDSLGRQLVLSAPVTVDLQALAESELYITVRYDEAPVSQVGDAQGTWFLRTRVAPRVRALAAPPDDASVELVLGSVTLSVYREVVAIDVDARRYSSLVVGTLAFTNPTTSPARLWAGPEAGALHVEAPKINLLGSAAIQGALGVGVGIPTAGLDVVGAGQSVGRGSLVLTEAPSAGRGLQGGRLTAYGNGTAFSTELRVGDVLRAGAVQAIIEEIHGANVLTLGRLGDDAAPGGETPFQIQTRLLARIAQGNGQPVLAVTAEGRVGIGTETPEASVHVAHGDVRLDGGTAVRFLGGGQIWSGDPSAHAITFLPTGGLTLRDTGDLLLTAGAPDATHAPTLTVSGGRGFVGIGTRVPVDALTVNGIIDATGGLIFPDGSEQTVAVVPIPIGTIVDAWRPPDSSQVILEGFQICDGSTVTHPDSPLVGQRLPDLRDLFVRSVSSYEEIGTTGGEEEHTHDVVLQVHTHSIHHQHDIQAQFDPTPQNSGTILSQKKLALAEHIHKLDNALTLPPTPTESSEYVGGEAVQTQKASAVPPFMSLLKLMRII</sequence>
<accession>A0A3A8PVP1</accession>
<keyword evidence="2" id="KW-1185">Reference proteome</keyword>
<evidence type="ECO:0000313" key="1">
    <source>
        <dbReference type="EMBL" id="RKH58971.1"/>
    </source>
</evidence>
<organism evidence="1 2">
    <name type="scientific">Corallococcus llansteffanensis</name>
    <dbReference type="NCBI Taxonomy" id="2316731"/>
    <lineage>
        <taxon>Bacteria</taxon>
        <taxon>Pseudomonadati</taxon>
        <taxon>Myxococcota</taxon>
        <taxon>Myxococcia</taxon>
        <taxon>Myxococcales</taxon>
        <taxon>Cystobacterineae</taxon>
        <taxon>Myxococcaceae</taxon>
        <taxon>Corallococcus</taxon>
    </lineage>
</organism>
<dbReference type="EMBL" id="RAWB01000144">
    <property type="protein sequence ID" value="RKH58971.1"/>
    <property type="molecule type" value="Genomic_DNA"/>
</dbReference>
<dbReference type="AlphaFoldDB" id="A0A3A8PVP1"/>
<gene>
    <name evidence="1" type="ORF">D7V93_15760</name>
</gene>
<proteinExistence type="predicted"/>
<protein>
    <submittedName>
        <fullName evidence="1">Uncharacterized protein</fullName>
    </submittedName>
</protein>
<dbReference type="RefSeq" id="WP_120644204.1">
    <property type="nucleotide sequence ID" value="NZ_RAWB01000144.1"/>
</dbReference>
<dbReference type="Proteomes" id="UP000272888">
    <property type="component" value="Unassembled WGS sequence"/>
</dbReference>
<reference evidence="2" key="1">
    <citation type="submission" date="2018-09" db="EMBL/GenBank/DDBJ databases">
        <authorList>
            <person name="Livingstone P.G."/>
            <person name="Whitworth D.E."/>
        </authorList>
    </citation>
    <scope>NUCLEOTIDE SEQUENCE [LARGE SCALE GENOMIC DNA]</scope>
    <source>
        <strain evidence="2">CA051B</strain>
    </source>
</reference>
<comment type="caution">
    <text evidence="1">The sequence shown here is derived from an EMBL/GenBank/DDBJ whole genome shotgun (WGS) entry which is preliminary data.</text>
</comment>
<evidence type="ECO:0000313" key="2">
    <source>
        <dbReference type="Proteomes" id="UP000272888"/>
    </source>
</evidence>
<name>A0A3A8PVP1_9BACT</name>